<proteinExistence type="inferred from homology"/>
<name>A0ABU0ASL4_9FIRM</name>
<comment type="function">
    <text evidence="3">Purine nucleoside phosphorylase involved in purine salvage.</text>
</comment>
<dbReference type="PANTHER" id="PTHR42679">
    <property type="entry name" value="S-METHYL-5'-THIOADENOSINE PHOSPHORYLASE"/>
    <property type="match status" value="1"/>
</dbReference>
<evidence type="ECO:0000256" key="3">
    <source>
        <dbReference type="HAMAP-Rule" id="MF_01963"/>
    </source>
</evidence>
<dbReference type="Pfam" id="PF01048">
    <property type="entry name" value="PNP_UDP_1"/>
    <property type="match status" value="1"/>
</dbReference>
<comment type="similarity">
    <text evidence="3">Belongs to the PNP/MTAP phosphorylase family. MTAP subfamily.</text>
</comment>
<dbReference type="GO" id="GO:0017061">
    <property type="term" value="F:S-methyl-5-thioadenosine phosphorylase activity"/>
    <property type="evidence" value="ECO:0007669"/>
    <property type="project" value="UniProtKB-EC"/>
</dbReference>
<protein>
    <recommendedName>
        <fullName evidence="3">Purine nucleoside phosphorylase</fullName>
        <shortName evidence="3">PNP</shortName>
        <ecNumber evidence="3">2.4.2.1</ecNumber>
    </recommendedName>
</protein>
<dbReference type="InterPro" id="IPR010044">
    <property type="entry name" value="MTAP"/>
</dbReference>
<dbReference type="RefSeq" id="WP_307494847.1">
    <property type="nucleotide sequence ID" value="NZ_JAUSTN010000001.1"/>
</dbReference>
<keyword evidence="6" id="KW-1185">Reference proteome</keyword>
<comment type="miscellaneous">
    <text evidence="3">Although this enzyme belongs to the family of MTA phosphorylases based on sequence homology, it lacks several conserved amino acids in the substrate binding pocket that confer specificity towards MTA.</text>
</comment>
<sequence>MTKFGIIAGTGYDDILDGFEKKIFETAYGQAEGAIKGDVVIMQRHGKGHSVPPHKINYRANIQAMKDLGVQYIFGICAVGSVKKDLPPGSLILNNDFLDFTKNRITTFFDGDDGIVDHLEVSEPYSEELNDLFIKVAKENNCKINGKGVYVCTEGPRFETRTEIKMYQYLDCHVCGMTNVPEVLLANERQIVYSCLSFVTNFCTGVGGEITEEEIRSVNFDKKKLLDTILKTFESPEILKIKSKAKLI</sequence>
<dbReference type="PANTHER" id="PTHR42679:SF2">
    <property type="entry name" value="S-METHYL-5'-THIOADENOSINE PHOSPHORYLASE"/>
    <property type="match status" value="1"/>
</dbReference>
<comment type="pathway">
    <text evidence="3">Purine metabolism; purine nucleoside salvage.</text>
</comment>
<evidence type="ECO:0000259" key="4">
    <source>
        <dbReference type="Pfam" id="PF01048"/>
    </source>
</evidence>
<comment type="subunit">
    <text evidence="3">Homohexamer. Dimer of a homotrimer.</text>
</comment>
<comment type="caution">
    <text evidence="3">Lacks conserved residue(s) required for the propagation of feature annotation.</text>
</comment>
<reference evidence="5 6" key="1">
    <citation type="submission" date="2023-07" db="EMBL/GenBank/DDBJ databases">
        <title>Genomic Encyclopedia of Type Strains, Phase IV (KMG-IV): sequencing the most valuable type-strain genomes for metagenomic binning, comparative biology and taxonomic classification.</title>
        <authorList>
            <person name="Goeker M."/>
        </authorList>
    </citation>
    <scope>NUCLEOTIDE SEQUENCE [LARGE SCALE GENOMIC DNA]</scope>
    <source>
        <strain evidence="5 6">DSM 22616</strain>
    </source>
</reference>
<dbReference type="SUPFAM" id="SSF53167">
    <property type="entry name" value="Purine and uridine phosphorylases"/>
    <property type="match status" value="1"/>
</dbReference>
<dbReference type="Gene3D" id="3.40.50.1580">
    <property type="entry name" value="Nucleoside phosphorylase domain"/>
    <property type="match status" value="1"/>
</dbReference>
<feature type="site" description="Important for substrate specificity" evidence="3">
    <location>
        <position position="159"/>
    </location>
</feature>
<dbReference type="HAMAP" id="MF_01963">
    <property type="entry name" value="MTAP"/>
    <property type="match status" value="1"/>
</dbReference>
<comment type="caution">
    <text evidence="5">The sequence shown here is derived from an EMBL/GenBank/DDBJ whole genome shotgun (WGS) entry which is preliminary data.</text>
</comment>
<gene>
    <name evidence="5" type="ORF">J2S72_000242</name>
</gene>
<dbReference type="EC" id="2.4.2.1" evidence="3"/>
<keyword evidence="1 3" id="KW-0328">Glycosyltransferase</keyword>
<dbReference type="InterPro" id="IPR000845">
    <property type="entry name" value="Nucleoside_phosphorylase_d"/>
</dbReference>
<organism evidence="5 6">
    <name type="scientific">Peptoniphilus koenoeneniae</name>
    <dbReference type="NCBI Taxonomy" id="507751"/>
    <lineage>
        <taxon>Bacteria</taxon>
        <taxon>Bacillati</taxon>
        <taxon>Bacillota</taxon>
        <taxon>Tissierellia</taxon>
        <taxon>Tissierellales</taxon>
        <taxon>Peptoniphilaceae</taxon>
        <taxon>Peptoniphilus</taxon>
    </lineage>
</organism>
<dbReference type="EMBL" id="JAUSTN010000001">
    <property type="protein sequence ID" value="MDQ0274246.1"/>
    <property type="molecule type" value="Genomic_DNA"/>
</dbReference>
<feature type="binding site" evidence="3">
    <location>
        <position position="178"/>
    </location>
    <ligand>
        <name>phosphate</name>
        <dbReference type="ChEBI" id="CHEBI:43474"/>
    </ligand>
</feature>
<keyword evidence="3" id="KW-0660">Purine salvage</keyword>
<evidence type="ECO:0000256" key="2">
    <source>
        <dbReference type="ARBA" id="ARBA00022679"/>
    </source>
</evidence>
<accession>A0ABU0ASL4</accession>
<feature type="domain" description="Nucleoside phosphorylase" evidence="4">
    <location>
        <begin position="24"/>
        <end position="218"/>
    </location>
</feature>
<feature type="binding site" evidence="3">
    <location>
        <begin position="44"/>
        <end position="45"/>
    </location>
    <ligand>
        <name>phosphate</name>
        <dbReference type="ChEBI" id="CHEBI:43474"/>
    </ligand>
</feature>
<dbReference type="CDD" id="cd09010">
    <property type="entry name" value="MTAP_SsMTAPII_like_MTIP"/>
    <property type="match status" value="1"/>
</dbReference>
<evidence type="ECO:0000313" key="5">
    <source>
        <dbReference type="EMBL" id="MDQ0274246.1"/>
    </source>
</evidence>
<feature type="binding site" evidence="3">
    <location>
        <position position="177"/>
    </location>
    <ligand>
        <name>substrate</name>
    </ligand>
</feature>
<dbReference type="Proteomes" id="UP001236559">
    <property type="component" value="Unassembled WGS sequence"/>
</dbReference>
<dbReference type="InterPro" id="IPR035994">
    <property type="entry name" value="Nucleoside_phosphorylase_sf"/>
</dbReference>
<evidence type="ECO:0000256" key="1">
    <source>
        <dbReference type="ARBA" id="ARBA00022676"/>
    </source>
</evidence>
<comment type="catalytic activity">
    <reaction evidence="3">
        <text>a purine D-ribonucleoside + phosphate = a purine nucleobase + alpha-D-ribose 1-phosphate</text>
        <dbReference type="Rhea" id="RHEA:19805"/>
        <dbReference type="ChEBI" id="CHEBI:26386"/>
        <dbReference type="ChEBI" id="CHEBI:43474"/>
        <dbReference type="ChEBI" id="CHEBI:57720"/>
        <dbReference type="ChEBI" id="CHEBI:142355"/>
        <dbReference type="EC" id="2.4.2.1"/>
    </reaction>
</comment>
<evidence type="ECO:0000313" key="6">
    <source>
        <dbReference type="Proteomes" id="UP001236559"/>
    </source>
</evidence>
<feature type="binding site" evidence="3">
    <location>
        <position position="10"/>
    </location>
    <ligand>
        <name>phosphate</name>
        <dbReference type="ChEBI" id="CHEBI:43474"/>
    </ligand>
</feature>
<feature type="site" description="Important for substrate specificity" evidence="3">
    <location>
        <position position="212"/>
    </location>
</feature>
<keyword evidence="2 3" id="KW-0808">Transferase</keyword>